<proteinExistence type="predicted"/>
<keyword evidence="5" id="KW-1185">Reference proteome</keyword>
<sequence length="252" mass="28426">MAETKGASDPSPDDIMSDEDLERMLNKMQAEGNEDSVAELLKMMNENRIITREEAESIIQERENEVVKCGLPEQVRPSDPDNKTDVDECTSRLLANDPTLLEVNLNNMKRTPVPQIQRLMYALKENTYLKKLSLANVALNNMAVEPLLEVLECNKTLKTLNLETNFLTGDFLVRLFKAALKNQTLEEVKVVNQSATFSTEAEMDIMKAIYANMGLTKVSVDLRHPEAKGKVDRAVLRNGELSQFFHPCAFAY</sequence>
<name>A0A077Z9E1_TRITR</name>
<organism evidence="4 5">
    <name type="scientific">Trichuris trichiura</name>
    <name type="common">Whipworm</name>
    <name type="synonym">Trichocephalus trichiurus</name>
    <dbReference type="NCBI Taxonomy" id="36087"/>
    <lineage>
        <taxon>Eukaryota</taxon>
        <taxon>Metazoa</taxon>
        <taxon>Ecdysozoa</taxon>
        <taxon>Nematoda</taxon>
        <taxon>Enoplea</taxon>
        <taxon>Dorylaimia</taxon>
        <taxon>Trichinellida</taxon>
        <taxon>Trichuridae</taxon>
        <taxon>Trichuris</taxon>
    </lineage>
</organism>
<dbReference type="GO" id="GO:0051694">
    <property type="term" value="P:pointed-end actin filament capping"/>
    <property type="evidence" value="ECO:0007669"/>
    <property type="project" value="InterPro"/>
</dbReference>
<dbReference type="GO" id="GO:0005523">
    <property type="term" value="F:tropomyosin binding"/>
    <property type="evidence" value="ECO:0007669"/>
    <property type="project" value="InterPro"/>
</dbReference>
<dbReference type="Proteomes" id="UP000030665">
    <property type="component" value="Unassembled WGS sequence"/>
</dbReference>
<evidence type="ECO:0008006" key="6">
    <source>
        <dbReference type="Google" id="ProtNLM"/>
    </source>
</evidence>
<dbReference type="GO" id="GO:0007015">
    <property type="term" value="P:actin filament organization"/>
    <property type="evidence" value="ECO:0007669"/>
    <property type="project" value="TreeGrafter"/>
</dbReference>
<reference evidence="4" key="1">
    <citation type="submission" date="2014-01" db="EMBL/GenBank/DDBJ databases">
        <authorList>
            <person name="Aslett M."/>
        </authorList>
    </citation>
    <scope>NUCLEOTIDE SEQUENCE</scope>
</reference>
<dbReference type="InterPro" id="IPR004934">
    <property type="entry name" value="TMOD"/>
</dbReference>
<dbReference type="GO" id="GO:0030239">
    <property type="term" value="P:myofibril assembly"/>
    <property type="evidence" value="ECO:0007669"/>
    <property type="project" value="TreeGrafter"/>
</dbReference>
<dbReference type="EMBL" id="HG806021">
    <property type="protein sequence ID" value="CDW56258.1"/>
    <property type="molecule type" value="Genomic_DNA"/>
</dbReference>
<reference evidence="4" key="2">
    <citation type="submission" date="2014-03" db="EMBL/GenBank/DDBJ databases">
        <title>The whipworm genome and dual-species transcriptomics of an intimate host-pathogen interaction.</title>
        <authorList>
            <person name="Foth B.J."/>
            <person name="Tsai I.J."/>
            <person name="Reid A.J."/>
            <person name="Bancroft A.J."/>
            <person name="Nichol S."/>
            <person name="Tracey A."/>
            <person name="Holroyd N."/>
            <person name="Cotton J.A."/>
            <person name="Stanley E.J."/>
            <person name="Zarowiecki M."/>
            <person name="Liu J.Z."/>
            <person name="Huckvale T."/>
            <person name="Cooper P.J."/>
            <person name="Grencis R.K."/>
            <person name="Berriman M."/>
        </authorList>
    </citation>
    <scope>NUCLEOTIDE SEQUENCE [LARGE SCALE GENOMIC DNA]</scope>
</reference>
<keyword evidence="2" id="KW-0963">Cytoplasm</keyword>
<evidence type="ECO:0000313" key="5">
    <source>
        <dbReference type="Proteomes" id="UP000030665"/>
    </source>
</evidence>
<protein>
    <recommendedName>
        <fullName evidence="6">Tropomodulin</fullName>
    </recommendedName>
</protein>
<dbReference type="Gene3D" id="3.80.10.10">
    <property type="entry name" value="Ribonuclease Inhibitor"/>
    <property type="match status" value="1"/>
</dbReference>
<dbReference type="OrthoDB" id="2163268at2759"/>
<keyword evidence="3" id="KW-0206">Cytoskeleton</keyword>
<comment type="subcellular location">
    <subcellularLocation>
        <location evidence="1">Cytoplasm</location>
        <location evidence="1">Cytoskeleton</location>
    </subcellularLocation>
</comment>
<evidence type="ECO:0000256" key="3">
    <source>
        <dbReference type="ARBA" id="ARBA00023212"/>
    </source>
</evidence>
<evidence type="ECO:0000256" key="1">
    <source>
        <dbReference type="ARBA" id="ARBA00004245"/>
    </source>
</evidence>
<dbReference type="PANTHER" id="PTHR10901:SF16">
    <property type="entry name" value="TROPOMODULIN"/>
    <property type="match status" value="1"/>
</dbReference>
<dbReference type="GO" id="GO:0005856">
    <property type="term" value="C:cytoskeleton"/>
    <property type="evidence" value="ECO:0007669"/>
    <property type="project" value="UniProtKB-SubCell"/>
</dbReference>
<dbReference type="PANTHER" id="PTHR10901">
    <property type="entry name" value="TROPOMODULIN"/>
    <property type="match status" value="1"/>
</dbReference>
<gene>
    <name evidence="4" type="ORF">TTRE_0000453301</name>
</gene>
<accession>A0A077Z9E1</accession>
<dbReference type="SUPFAM" id="SSF52047">
    <property type="entry name" value="RNI-like"/>
    <property type="match status" value="1"/>
</dbReference>
<evidence type="ECO:0000313" key="4">
    <source>
        <dbReference type="EMBL" id="CDW56258.1"/>
    </source>
</evidence>
<dbReference type="STRING" id="36087.A0A077Z9E1"/>
<dbReference type="AlphaFoldDB" id="A0A077Z9E1"/>
<evidence type="ECO:0000256" key="2">
    <source>
        <dbReference type="ARBA" id="ARBA00022490"/>
    </source>
</evidence>
<dbReference type="GO" id="GO:0030016">
    <property type="term" value="C:myofibril"/>
    <property type="evidence" value="ECO:0007669"/>
    <property type="project" value="TreeGrafter"/>
</dbReference>
<dbReference type="InterPro" id="IPR032675">
    <property type="entry name" value="LRR_dom_sf"/>
</dbReference>